<dbReference type="Proteomes" id="UP001229832">
    <property type="component" value="Chromosome"/>
</dbReference>
<evidence type="ECO:0000313" key="1">
    <source>
        <dbReference type="EMBL" id="WLV83685.1"/>
    </source>
</evidence>
<protein>
    <recommendedName>
        <fullName evidence="3">Phage protein</fullName>
    </recommendedName>
</protein>
<name>A0ABD7Z9S1_LACZE</name>
<gene>
    <name evidence="1" type="ORF">LACZS2_000068</name>
</gene>
<dbReference type="EMBL" id="CP132485">
    <property type="protein sequence ID" value="WLV83685.1"/>
    <property type="molecule type" value="Genomic_DNA"/>
</dbReference>
<reference evidence="1 2" key="1">
    <citation type="submission" date="2023-08" db="EMBL/GenBank/DDBJ databases">
        <authorList>
            <person name="Buchebner-Jance M."/>
        </authorList>
    </citation>
    <scope>NUCLEOTIDE SEQUENCE [LARGE SCALE GENOMIC DNA]</scope>
    <source>
        <strain evidence="1 2">NCIMB 15475</strain>
    </source>
</reference>
<dbReference type="RefSeq" id="WP_093997712.1">
    <property type="nucleotide sequence ID" value="NZ_CP132484.1"/>
</dbReference>
<accession>A0ABD7Z9S1</accession>
<evidence type="ECO:0000313" key="2">
    <source>
        <dbReference type="Proteomes" id="UP001229832"/>
    </source>
</evidence>
<organism evidence="1 2">
    <name type="scientific">Lacticaseibacillus zeae subsp. silagei</name>
    <dbReference type="NCBI Taxonomy" id="3068307"/>
    <lineage>
        <taxon>Bacteria</taxon>
        <taxon>Bacillati</taxon>
        <taxon>Bacillota</taxon>
        <taxon>Bacilli</taxon>
        <taxon>Lactobacillales</taxon>
        <taxon>Lactobacillaceae</taxon>
        <taxon>Lacticaseibacillus</taxon>
    </lineage>
</organism>
<proteinExistence type="predicted"/>
<keyword evidence="2" id="KW-1185">Reference proteome</keyword>
<dbReference type="AlphaFoldDB" id="A0ABD7Z9S1"/>
<evidence type="ECO:0008006" key="3">
    <source>
        <dbReference type="Google" id="ProtNLM"/>
    </source>
</evidence>
<dbReference type="GeneID" id="93267796"/>
<sequence>MAFVELENGAWINPNFIETIFKVNKSDTQWEVGLSHGEFDHIEHITDADRIRILKNAGFVKIKKEKNDE</sequence>